<evidence type="ECO:0000256" key="1">
    <source>
        <dbReference type="ARBA" id="ARBA00004123"/>
    </source>
</evidence>
<dbReference type="InterPro" id="IPR012934">
    <property type="entry name" value="Znf_AD"/>
</dbReference>
<keyword evidence="4" id="KW-0678">Repressor</keyword>
<dbReference type="PANTHER" id="PTHR24379">
    <property type="entry name" value="KRAB AND ZINC FINGER DOMAIN-CONTAINING"/>
    <property type="match status" value="1"/>
</dbReference>
<feature type="domain" description="C2H2-type" evidence="18">
    <location>
        <begin position="525"/>
        <end position="553"/>
    </location>
</feature>
<evidence type="ECO:0000313" key="21">
    <source>
        <dbReference type="Proteomes" id="UP000410492"/>
    </source>
</evidence>
<keyword evidence="8" id="KW-0221">Differentiation</keyword>
<evidence type="ECO:0000256" key="13">
    <source>
        <dbReference type="ARBA" id="ARBA00023163"/>
    </source>
</evidence>
<dbReference type="GO" id="GO:0005634">
    <property type="term" value="C:nucleus"/>
    <property type="evidence" value="ECO:0007669"/>
    <property type="project" value="InterPro"/>
</dbReference>
<dbReference type="OrthoDB" id="427030at2759"/>
<keyword evidence="7 15" id="KW-0863">Zinc-finger</keyword>
<evidence type="ECO:0000256" key="17">
    <source>
        <dbReference type="SAM" id="MobiDB-lite"/>
    </source>
</evidence>
<feature type="compositionally biased region" description="Basic and acidic residues" evidence="17">
    <location>
        <begin position="997"/>
        <end position="1013"/>
    </location>
</feature>
<feature type="compositionally biased region" description="Basic and acidic residues" evidence="17">
    <location>
        <begin position="1187"/>
        <end position="1196"/>
    </location>
</feature>
<evidence type="ECO:0000256" key="14">
    <source>
        <dbReference type="ARBA" id="ARBA00023242"/>
    </source>
</evidence>
<feature type="region of interest" description="Disordered" evidence="17">
    <location>
        <begin position="1134"/>
        <end position="1156"/>
    </location>
</feature>
<dbReference type="GO" id="GO:0008270">
    <property type="term" value="F:zinc ion binding"/>
    <property type="evidence" value="ECO:0007669"/>
    <property type="project" value="UniProtKB-UniRule"/>
</dbReference>
<feature type="region of interest" description="Disordered" evidence="17">
    <location>
        <begin position="978"/>
        <end position="1016"/>
    </location>
</feature>
<sequence length="1329" mass="151305">METKLCRLCGKIGQDFLQIFNTDGLKNKIETCLPMVISPHSLLPDAICEKCTENINSFHQFIKICLQNTIILESQYNIQESCLKSKQKKDKGCMVDLTYMTSNKINQTDDFLDVISGKNDNLKVYSNILPGTLKYLDNAIPLSSVTSTHLVDYDIESDSQPESDNEGIVILGEKLQTLNKINRLVDSVIFNPKNLSKTRYSDNVESKLISEISQRKYLKRKNDFIEQSKPKICKWDSTNRRKNKIPKKLDITETVIEKSNLQSSGDCTLDKINDSEQKSDVPYSITENARTLQVNQDLMNMLAQKCLLCDSHYNEPASFVAHIFEAHGFDMTGVSMFGNNEWIAEKNKKKIPNLLKISDLKKSDIIENNQLNEDQSSQEQEILRFRCSDCPAAFTDNQDLLQHIQLAHLKLTTHVCGICSHECSSLSSLQEHLVTCCEQLQKKATKYICRICCFGDDSFRDLEKHVLVHDFLIDICKKQMKIFDPADYVDCLGNVSNFSCTECGSSDFGSFKEFSCHRRDKHHIFHCDLCNKFYGRNSHLWKHVNRLHKGHPSITCQVCFKTSASKYHLVQHFNKMHAKNTKPKNIDVNLNEGEQTQHFFNFQCSKPTFIKQEEKNTSENEDSTDYSDQEELMLQGCEIKQEIKEEPKEIDSSHDLYTNIITNYTPPQNEGDFKCPKCSKGFYKKMLLKKHRKNCRPKLQKDLLTRCKSCARVFKDRVSLTKHLVNYHSEYVCEICSQKAQSKCEIVAHIRFQHPNSNLVCKICNNILRCEEDLREHLRNHVDSYICQFCADPLPSKIKLKMHILSLHRKILSLSCGICLKLFETQHVLKDHVGIAHKDELTPLTSCPVCGKNYGSKWKTYDHLNKSHGRIFRACKTCLEVFDNDAQLQAHCDVTSHSQGGNVNGAMNFLKSSMLSLMGVTVKEEQNEDCSDIEEMEESNESNVESENEEEAASNVQFTLPQNTKICLLEKRLLGKPLAKPDLSNKPNTPKSANVFETKKEPVPAKREEESEHSNPLVNSSKRTVYVNSNDPSRCEICFKTWPAKKHLWQHYIRCHKAEAATVCGICLKMNESYAVLQEHLQQNHPTLLHGQGFGSKFICRICGRYHNASSKLRLHMVIHENFDWKLIENVTSHNKSNEKIDKPPTNGLKDCKKEPKMYDDNDINYDSLIEQVECSSQSAEGDSDDERSKMDKRDGSSSNENEDTNDSTESTNCLPNGKVNGGRSQTSSSEDSSSSFSDNEAGSRTGTSVEESASESQSSQMKKNSDPITVDSRSSSLFERKSEELDSAVKSISYETVDQVELVGEDDVNMLPNCLNDNEIESAVDSIL</sequence>
<keyword evidence="3" id="KW-0217">Developmental protein</keyword>
<accession>A0A653BZB4</accession>
<dbReference type="EMBL" id="CAACVG010006570">
    <property type="protein sequence ID" value="VEN40656.1"/>
    <property type="molecule type" value="Genomic_DNA"/>
</dbReference>
<feature type="region of interest" description="Disordered" evidence="17">
    <location>
        <begin position="926"/>
        <end position="955"/>
    </location>
</feature>
<dbReference type="SMART" id="SM00868">
    <property type="entry name" value="zf-AD"/>
    <property type="match status" value="2"/>
</dbReference>
<feature type="domain" description="ZAD" evidence="19">
    <location>
        <begin position="4"/>
        <end position="75"/>
    </location>
</feature>
<evidence type="ECO:0000256" key="10">
    <source>
        <dbReference type="ARBA" id="ARBA00023015"/>
    </source>
</evidence>
<feature type="domain" description="C2H2-type" evidence="18">
    <location>
        <begin position="705"/>
        <end position="729"/>
    </location>
</feature>
<dbReference type="PANTHER" id="PTHR24379:SF128">
    <property type="entry name" value="C2H2-TYPE DOMAIN-CONTAINING PROTEIN"/>
    <property type="match status" value="1"/>
</dbReference>
<evidence type="ECO:0000256" key="9">
    <source>
        <dbReference type="ARBA" id="ARBA00022833"/>
    </source>
</evidence>
<evidence type="ECO:0000256" key="7">
    <source>
        <dbReference type="ARBA" id="ARBA00022771"/>
    </source>
</evidence>
<evidence type="ECO:0000256" key="15">
    <source>
        <dbReference type="PROSITE-ProRule" id="PRU00042"/>
    </source>
</evidence>
<evidence type="ECO:0000256" key="3">
    <source>
        <dbReference type="ARBA" id="ARBA00022473"/>
    </source>
</evidence>
<feature type="domain" description="C2H2-type" evidence="18">
    <location>
        <begin position="673"/>
        <end position="693"/>
    </location>
</feature>
<dbReference type="Proteomes" id="UP000410492">
    <property type="component" value="Unassembled WGS sequence"/>
</dbReference>
<feature type="binding site" evidence="16">
    <location>
        <position position="9"/>
    </location>
    <ligand>
        <name>Zn(2+)</name>
        <dbReference type="ChEBI" id="CHEBI:29105"/>
    </ligand>
</feature>
<dbReference type="PROSITE" id="PS50157">
    <property type="entry name" value="ZINC_FINGER_C2H2_2"/>
    <property type="match status" value="5"/>
</dbReference>
<evidence type="ECO:0000256" key="16">
    <source>
        <dbReference type="PROSITE-ProRule" id="PRU01263"/>
    </source>
</evidence>
<feature type="domain" description="C2H2-type" evidence="18">
    <location>
        <begin position="385"/>
        <end position="408"/>
    </location>
</feature>
<evidence type="ECO:0000256" key="4">
    <source>
        <dbReference type="ARBA" id="ARBA00022491"/>
    </source>
</evidence>
<feature type="compositionally biased region" description="Low complexity" evidence="17">
    <location>
        <begin position="1249"/>
        <end position="1261"/>
    </location>
</feature>
<evidence type="ECO:0000313" key="20">
    <source>
        <dbReference type="EMBL" id="VEN40656.1"/>
    </source>
</evidence>
<dbReference type="SUPFAM" id="SSF57716">
    <property type="entry name" value="Glucocorticoid receptor-like (DNA-binding domain)"/>
    <property type="match status" value="1"/>
</dbReference>
<keyword evidence="12" id="KW-0010">Activator</keyword>
<protein>
    <submittedName>
        <fullName evidence="20">Uncharacterized protein</fullName>
    </submittedName>
</protein>
<feature type="compositionally biased region" description="Acidic residues" evidence="17">
    <location>
        <begin position="926"/>
        <end position="952"/>
    </location>
</feature>
<dbReference type="Pfam" id="PF07776">
    <property type="entry name" value="zf-AD"/>
    <property type="match status" value="1"/>
</dbReference>
<keyword evidence="10" id="KW-0805">Transcription regulation</keyword>
<evidence type="ECO:0000259" key="19">
    <source>
        <dbReference type="PROSITE" id="PS51915"/>
    </source>
</evidence>
<dbReference type="Pfam" id="PF00096">
    <property type="entry name" value="zf-C2H2"/>
    <property type="match status" value="1"/>
</dbReference>
<dbReference type="PROSITE" id="PS51915">
    <property type="entry name" value="ZAD"/>
    <property type="match status" value="1"/>
</dbReference>
<dbReference type="InterPro" id="IPR036236">
    <property type="entry name" value="Znf_C2H2_sf"/>
</dbReference>
<dbReference type="InterPro" id="IPR013087">
    <property type="entry name" value="Znf_C2H2_type"/>
</dbReference>
<evidence type="ECO:0000256" key="11">
    <source>
        <dbReference type="ARBA" id="ARBA00023125"/>
    </source>
</evidence>
<organism evidence="20 21">
    <name type="scientific">Callosobruchus maculatus</name>
    <name type="common">Southern cowpea weevil</name>
    <name type="synonym">Pulse bruchid</name>
    <dbReference type="NCBI Taxonomy" id="64391"/>
    <lineage>
        <taxon>Eukaryota</taxon>
        <taxon>Metazoa</taxon>
        <taxon>Ecdysozoa</taxon>
        <taxon>Arthropoda</taxon>
        <taxon>Hexapoda</taxon>
        <taxon>Insecta</taxon>
        <taxon>Pterygota</taxon>
        <taxon>Neoptera</taxon>
        <taxon>Endopterygota</taxon>
        <taxon>Coleoptera</taxon>
        <taxon>Polyphaga</taxon>
        <taxon>Cucujiformia</taxon>
        <taxon>Chrysomeloidea</taxon>
        <taxon>Chrysomelidae</taxon>
        <taxon>Bruchinae</taxon>
        <taxon>Bruchini</taxon>
        <taxon>Callosobruchus</taxon>
    </lineage>
</organism>
<evidence type="ECO:0000259" key="18">
    <source>
        <dbReference type="PROSITE" id="PS50157"/>
    </source>
</evidence>
<evidence type="ECO:0000256" key="5">
    <source>
        <dbReference type="ARBA" id="ARBA00022723"/>
    </source>
</evidence>
<feature type="compositionally biased region" description="Low complexity" evidence="17">
    <location>
        <begin position="1225"/>
        <end position="1238"/>
    </location>
</feature>
<feature type="binding site" evidence="16">
    <location>
        <position position="51"/>
    </location>
    <ligand>
        <name>Zn(2+)</name>
        <dbReference type="ChEBI" id="CHEBI:29105"/>
    </ligand>
</feature>
<gene>
    <name evidence="20" type="ORF">CALMAC_LOCUS4745</name>
</gene>
<dbReference type="Gene3D" id="3.40.1800.20">
    <property type="match status" value="1"/>
</dbReference>
<feature type="region of interest" description="Disordered" evidence="17">
    <location>
        <begin position="1174"/>
        <end position="1287"/>
    </location>
</feature>
<keyword evidence="13" id="KW-0804">Transcription</keyword>
<comment type="similarity">
    <text evidence="2">Belongs to the krueppel C2H2-type zinc-finger protein family.</text>
</comment>
<evidence type="ECO:0000256" key="8">
    <source>
        <dbReference type="ARBA" id="ARBA00022782"/>
    </source>
</evidence>
<feature type="domain" description="C2H2-type" evidence="18">
    <location>
        <begin position="1098"/>
        <end position="1120"/>
    </location>
</feature>
<feature type="binding site" evidence="16">
    <location>
        <position position="48"/>
    </location>
    <ligand>
        <name>Zn(2+)</name>
        <dbReference type="ChEBI" id="CHEBI:29105"/>
    </ligand>
</feature>
<comment type="subcellular location">
    <subcellularLocation>
        <location evidence="1">Nucleus</location>
    </subcellularLocation>
</comment>
<proteinExistence type="inferred from homology"/>
<evidence type="ECO:0000256" key="6">
    <source>
        <dbReference type="ARBA" id="ARBA00022737"/>
    </source>
</evidence>
<keyword evidence="21" id="KW-1185">Reference proteome</keyword>
<dbReference type="PROSITE" id="PS00028">
    <property type="entry name" value="ZINC_FINGER_C2H2_1"/>
    <property type="match status" value="9"/>
</dbReference>
<name>A0A653BZB4_CALMS</name>
<keyword evidence="9 16" id="KW-0862">Zinc</keyword>
<dbReference type="SUPFAM" id="SSF57667">
    <property type="entry name" value="beta-beta-alpha zinc fingers"/>
    <property type="match status" value="2"/>
</dbReference>
<dbReference type="Gene3D" id="3.30.160.60">
    <property type="entry name" value="Classic Zinc Finger"/>
    <property type="match status" value="6"/>
</dbReference>
<reference evidence="20 21" key="1">
    <citation type="submission" date="2019-01" db="EMBL/GenBank/DDBJ databases">
        <authorList>
            <person name="Sayadi A."/>
        </authorList>
    </citation>
    <scope>NUCLEOTIDE SEQUENCE [LARGE SCALE GENOMIC DNA]</scope>
</reference>
<feature type="compositionally biased region" description="Polar residues" evidence="17">
    <location>
        <begin position="1239"/>
        <end position="1248"/>
    </location>
</feature>
<keyword evidence="5 16" id="KW-0479">Metal-binding</keyword>
<evidence type="ECO:0000256" key="12">
    <source>
        <dbReference type="ARBA" id="ARBA00023159"/>
    </source>
</evidence>
<feature type="binding site" evidence="16">
    <location>
        <position position="6"/>
    </location>
    <ligand>
        <name>Zn(2+)</name>
        <dbReference type="ChEBI" id="CHEBI:29105"/>
    </ligand>
</feature>
<keyword evidence="14" id="KW-0539">Nucleus</keyword>
<keyword evidence="6" id="KW-0677">Repeat</keyword>
<dbReference type="SMART" id="SM00355">
    <property type="entry name" value="ZnF_C2H2"/>
    <property type="match status" value="18"/>
</dbReference>
<evidence type="ECO:0000256" key="2">
    <source>
        <dbReference type="ARBA" id="ARBA00006991"/>
    </source>
</evidence>
<keyword evidence="11" id="KW-0238">DNA-binding</keyword>